<dbReference type="InterPro" id="IPR053275">
    <property type="entry name" value="Agnestin_monoxygenase"/>
</dbReference>
<dbReference type="InterPro" id="IPR036188">
    <property type="entry name" value="FAD/NAD-bd_sf"/>
</dbReference>
<dbReference type="STRING" id="40296.A0A0A2KQD9"/>
<dbReference type="PhylomeDB" id="A0A0A2KQD9"/>
<keyword evidence="2" id="KW-1185">Reference proteome</keyword>
<dbReference type="PANTHER" id="PTHR38688">
    <property type="entry name" value="PYR_REDOX_2 DOMAIN-CONTAINING PROTEIN"/>
    <property type="match status" value="1"/>
</dbReference>
<dbReference type="EMBL" id="JQGA01001169">
    <property type="protein sequence ID" value="KGO69106.1"/>
    <property type="molecule type" value="Genomic_DNA"/>
</dbReference>
<evidence type="ECO:0000313" key="1">
    <source>
        <dbReference type="EMBL" id="KGO69106.1"/>
    </source>
</evidence>
<name>A0A0A2KQD9_PENIT</name>
<comment type="caution">
    <text evidence="1">The sequence shown here is derived from an EMBL/GenBank/DDBJ whole genome shotgun (WGS) entry which is preliminary data.</text>
</comment>
<proteinExistence type="predicted"/>
<dbReference type="AlphaFoldDB" id="A0A0A2KQD9"/>
<sequence length="381" mass="42514">MGDCFYDGVIVGAGPGGLATLAALLDAGLSKILWVDVTFEGGRLNQLYREISSNTKIGIYLDAVYSSGACRSIIASTPAPNAITRLETMDRDSTCQLSLAGDMICMLRDGFFRRPEVEHMKGIVDTMSLGGDLWTVSASCGRATTRRVFLCTGSRPKPATLHFPFNPKLKVLDLDECMRRSHIPAMFPRDSKSVVAVIGNSHSGILCCQNLYEFSQCNKRILKVINFRRRPIKYAKYTERGIVFDNSGLKGRTAEWAKTVMESDPDPDMLEEIDSGKDQDSVFRKYLTKCTHIVYAIGYISSPWPKIYVEGHQKQEEFEFDMHSSGFHFRDKSARVPGLYGNGIAFPEQVKDPEGNIEAAVGIAKFFSFAERTKDSWLYVQ</sequence>
<accession>A0A0A2KQD9</accession>
<dbReference type="PRINTS" id="PR00411">
    <property type="entry name" value="PNDRDTASEI"/>
</dbReference>
<gene>
    <name evidence="1" type="ORF">PITC_017530</name>
</gene>
<dbReference type="Proteomes" id="UP000030104">
    <property type="component" value="Unassembled WGS sequence"/>
</dbReference>
<dbReference type="Gene3D" id="3.50.50.60">
    <property type="entry name" value="FAD/NAD(P)-binding domain"/>
    <property type="match status" value="1"/>
</dbReference>
<evidence type="ECO:0000313" key="2">
    <source>
        <dbReference type="Proteomes" id="UP000030104"/>
    </source>
</evidence>
<dbReference type="OMA" id="PRCTHII"/>
<dbReference type="HOGENOM" id="CLU_033663_1_0_1"/>
<evidence type="ECO:0008006" key="3">
    <source>
        <dbReference type="Google" id="ProtNLM"/>
    </source>
</evidence>
<reference evidence="1 2" key="1">
    <citation type="journal article" date="2015" name="Mol. Plant Microbe Interact.">
        <title>Genome, transcriptome, and functional analyses of Penicillium expansum provide new insights into secondary metabolism and pathogenicity.</title>
        <authorList>
            <person name="Ballester A.R."/>
            <person name="Marcet-Houben M."/>
            <person name="Levin E."/>
            <person name="Sela N."/>
            <person name="Selma-Lazaro C."/>
            <person name="Carmona L."/>
            <person name="Wisniewski M."/>
            <person name="Droby S."/>
            <person name="Gonzalez-Candelas L."/>
            <person name="Gabaldon T."/>
        </authorList>
    </citation>
    <scope>NUCLEOTIDE SEQUENCE [LARGE SCALE GENOMIC DNA]</scope>
    <source>
        <strain evidence="1 2">PHI-1</strain>
    </source>
</reference>
<dbReference type="PANTHER" id="PTHR38688:SF1">
    <property type="entry name" value="FAD_NAD(P)-BINDING DOMAIN-CONTAINING PROTEIN"/>
    <property type="match status" value="1"/>
</dbReference>
<dbReference type="SUPFAM" id="SSF51905">
    <property type="entry name" value="FAD/NAD(P)-binding domain"/>
    <property type="match status" value="1"/>
</dbReference>
<protein>
    <recommendedName>
        <fullName evidence="3">FAD/NAD(P)-binding domain-containing protein</fullName>
    </recommendedName>
</protein>
<organism evidence="1 2">
    <name type="scientific">Penicillium italicum</name>
    <name type="common">Blue mold</name>
    <dbReference type="NCBI Taxonomy" id="40296"/>
    <lineage>
        <taxon>Eukaryota</taxon>
        <taxon>Fungi</taxon>
        <taxon>Dikarya</taxon>
        <taxon>Ascomycota</taxon>
        <taxon>Pezizomycotina</taxon>
        <taxon>Eurotiomycetes</taxon>
        <taxon>Eurotiomycetidae</taxon>
        <taxon>Eurotiales</taxon>
        <taxon>Aspergillaceae</taxon>
        <taxon>Penicillium</taxon>
    </lineage>
</organism>
<dbReference type="OrthoDB" id="432536at2759"/>